<feature type="chain" id="PRO_5003712917" description="chitinase" evidence="8">
    <location>
        <begin position="29"/>
        <end position="622"/>
    </location>
</feature>
<accession>I7ZK13</accession>
<dbReference type="GO" id="GO:0008061">
    <property type="term" value="F:chitin binding"/>
    <property type="evidence" value="ECO:0007669"/>
    <property type="project" value="InterPro"/>
</dbReference>
<gene>
    <name evidence="10" type="ORF">WQQ_22290</name>
</gene>
<name>I7ZK13_9GAMM</name>
<dbReference type="GO" id="GO:0000272">
    <property type="term" value="P:polysaccharide catabolic process"/>
    <property type="evidence" value="ECO:0007669"/>
    <property type="project" value="UniProtKB-KW"/>
</dbReference>
<dbReference type="InterPro" id="IPR050314">
    <property type="entry name" value="Glycosyl_Hydrlase_18"/>
</dbReference>
<dbReference type="Proteomes" id="UP000003704">
    <property type="component" value="Unassembled WGS sequence"/>
</dbReference>
<evidence type="ECO:0000313" key="11">
    <source>
        <dbReference type="Proteomes" id="UP000003704"/>
    </source>
</evidence>
<evidence type="ECO:0000256" key="1">
    <source>
        <dbReference type="ARBA" id="ARBA00000822"/>
    </source>
</evidence>
<dbReference type="SMART" id="SM00636">
    <property type="entry name" value="Glyco_18"/>
    <property type="match status" value="1"/>
</dbReference>
<dbReference type="Pfam" id="PF00704">
    <property type="entry name" value="Glyco_hydro_18"/>
    <property type="match status" value="1"/>
</dbReference>
<dbReference type="Gene3D" id="2.60.40.2030">
    <property type="match status" value="2"/>
</dbReference>
<dbReference type="Gene3D" id="3.20.20.80">
    <property type="entry name" value="Glycosidases"/>
    <property type="match status" value="1"/>
</dbReference>
<evidence type="ECO:0000259" key="9">
    <source>
        <dbReference type="PROSITE" id="PS51910"/>
    </source>
</evidence>
<dbReference type="GO" id="GO:0016020">
    <property type="term" value="C:membrane"/>
    <property type="evidence" value="ECO:0007669"/>
    <property type="project" value="InterPro"/>
</dbReference>
<dbReference type="STRING" id="1172194.WQQ_22290"/>
<keyword evidence="5" id="KW-0106">Calcium</keyword>
<evidence type="ECO:0000256" key="2">
    <source>
        <dbReference type="ARBA" id="ARBA00012729"/>
    </source>
</evidence>
<evidence type="ECO:0000256" key="6">
    <source>
        <dbReference type="ARBA" id="ARBA00023024"/>
    </source>
</evidence>
<evidence type="ECO:0000256" key="5">
    <source>
        <dbReference type="ARBA" id="ARBA00022837"/>
    </source>
</evidence>
<dbReference type="InterPro" id="IPR003644">
    <property type="entry name" value="Calx_beta"/>
</dbReference>
<evidence type="ECO:0000256" key="4">
    <source>
        <dbReference type="ARBA" id="ARBA00022737"/>
    </source>
</evidence>
<evidence type="ECO:0000256" key="3">
    <source>
        <dbReference type="ARBA" id="ARBA00022729"/>
    </source>
</evidence>
<keyword evidence="7" id="KW-0624">Polysaccharide degradation</keyword>
<keyword evidence="3 8" id="KW-0732">Signal</keyword>
<dbReference type="SUPFAM" id="SSF51445">
    <property type="entry name" value="(Trans)glycosidases"/>
    <property type="match status" value="1"/>
</dbReference>
<dbReference type="AlphaFoldDB" id="I7ZK13"/>
<dbReference type="OrthoDB" id="9775889at2"/>
<comment type="catalytic activity">
    <reaction evidence="1">
        <text>Random endo-hydrolysis of N-acetyl-beta-D-glucosaminide (1-&gt;4)-beta-linkages in chitin and chitodextrins.</text>
        <dbReference type="EC" id="3.2.1.14"/>
    </reaction>
</comment>
<comment type="caution">
    <text evidence="10">The sequence shown here is derived from an EMBL/GenBank/DDBJ whole genome shotgun (WGS) entry which is preliminary data.</text>
</comment>
<dbReference type="Pfam" id="PF03160">
    <property type="entry name" value="Calx-beta"/>
    <property type="match status" value="2"/>
</dbReference>
<dbReference type="InterPro" id="IPR029070">
    <property type="entry name" value="Chitinase_insertion_sf"/>
</dbReference>
<sequence length="622" mass="66415">MFRLSRAPGALACLLSIPAVTASMPASAGLLDLFKPPAVTLAASTANVTEGGQVTVTVKLSQASLRNVKVPLTLGGTATKGRDYRNDIPASLSFGVLETTRQFTLTTIDDKEIEPLETLTIALGAPKNATVGTPGSLSLAIVDNDAPALPTLSFSSASASAPESQDSEVQIKLSKASTQTVTVQLAASGTATPNSDYKLTPASPASISFTPGQTSKTVKIKLIDDSLVESSETVVLSLSAPGNATLGATATHTRTIVDNDSAPSAGKWVMGYYVGYNRDLYPVDKVDFSALSHVAVGRITPKADGGLVTNFDIDDVYGPEWAKEVITRAHAAGTKAIVMVGGFGEYESFVSATRPENRARFVQNLVKLANDYGFDGWDLDWEPIEQPDQPAFTWLAQALRNAAPNKLITAPIYWVNNNFPDEADAFYAQVAPLLDQINVMSYGMSSGYWNWDTWHSSAIYGETATTPSSIDSTVRNWLRVGVPAAKLGIGIGFYGSCWRGVTEPYQVMKASDDTSGLPRMGNDDNDMSYTNIMTLYSKPGVKKWHEAAKTPYLSSSSPLGPQKCNFVSYEDERSIAEKALYVKQNGLGGAIVWTIDQGYLPNAPEGARAPLMKALKDGFLSP</sequence>
<dbReference type="EC" id="3.2.1.14" evidence="2"/>
<dbReference type="GO" id="GO:0007154">
    <property type="term" value="P:cell communication"/>
    <property type="evidence" value="ECO:0007669"/>
    <property type="project" value="InterPro"/>
</dbReference>
<dbReference type="InterPro" id="IPR001223">
    <property type="entry name" value="Glyco_hydro18_cat"/>
</dbReference>
<evidence type="ECO:0000313" key="10">
    <source>
        <dbReference type="EMBL" id="EIT72092.1"/>
    </source>
</evidence>
<dbReference type="EMBL" id="AKGD01000001">
    <property type="protein sequence ID" value="EIT72092.1"/>
    <property type="molecule type" value="Genomic_DNA"/>
</dbReference>
<dbReference type="SUPFAM" id="SSF141072">
    <property type="entry name" value="CalX-like"/>
    <property type="match status" value="2"/>
</dbReference>
<proteinExistence type="predicted"/>
<evidence type="ECO:0000256" key="8">
    <source>
        <dbReference type="SAM" id="SignalP"/>
    </source>
</evidence>
<keyword evidence="7" id="KW-0119">Carbohydrate metabolism</keyword>
<keyword evidence="6" id="KW-0146">Chitin degradation</keyword>
<dbReference type="GO" id="GO:0008843">
    <property type="term" value="F:endochitinase activity"/>
    <property type="evidence" value="ECO:0007669"/>
    <property type="project" value="UniProtKB-EC"/>
</dbReference>
<dbReference type="Gene3D" id="3.10.50.10">
    <property type="match status" value="1"/>
</dbReference>
<reference evidence="10 11" key="1">
    <citation type="journal article" date="2012" name="J. Bacteriol.">
        <title>Genome Sequence of n-Alkane-Degrading Hydrocarboniphaga effusa Strain AP103T (ATCC BAA-332T).</title>
        <authorList>
            <person name="Chang H.K."/>
            <person name="Zylstra G.J."/>
            <person name="Chae J.C."/>
        </authorList>
    </citation>
    <scope>NUCLEOTIDE SEQUENCE [LARGE SCALE GENOMIC DNA]</scope>
    <source>
        <strain evidence="10 11">AP103</strain>
    </source>
</reference>
<keyword evidence="11" id="KW-1185">Reference proteome</keyword>
<dbReference type="PROSITE" id="PS51910">
    <property type="entry name" value="GH18_2"/>
    <property type="match status" value="1"/>
</dbReference>
<dbReference type="SMART" id="SM00237">
    <property type="entry name" value="Calx_beta"/>
    <property type="match status" value="2"/>
</dbReference>
<organism evidence="10 11">
    <name type="scientific">Hydrocarboniphaga effusa AP103</name>
    <dbReference type="NCBI Taxonomy" id="1172194"/>
    <lineage>
        <taxon>Bacteria</taxon>
        <taxon>Pseudomonadati</taxon>
        <taxon>Pseudomonadota</taxon>
        <taxon>Gammaproteobacteria</taxon>
        <taxon>Nevskiales</taxon>
        <taxon>Nevskiaceae</taxon>
        <taxon>Hydrocarboniphaga</taxon>
    </lineage>
</organism>
<dbReference type="PANTHER" id="PTHR11177:SF317">
    <property type="entry name" value="CHITINASE 12-RELATED"/>
    <property type="match status" value="1"/>
</dbReference>
<feature type="signal peptide" evidence="8">
    <location>
        <begin position="1"/>
        <end position="28"/>
    </location>
</feature>
<dbReference type="GO" id="GO:0006032">
    <property type="term" value="P:chitin catabolic process"/>
    <property type="evidence" value="ECO:0007669"/>
    <property type="project" value="UniProtKB-KW"/>
</dbReference>
<evidence type="ECO:0000256" key="7">
    <source>
        <dbReference type="ARBA" id="ARBA00023326"/>
    </source>
</evidence>
<dbReference type="InterPro" id="IPR017853">
    <property type="entry name" value="GH"/>
</dbReference>
<keyword evidence="4" id="KW-0677">Repeat</keyword>
<dbReference type="PANTHER" id="PTHR11177">
    <property type="entry name" value="CHITINASE"/>
    <property type="match status" value="1"/>
</dbReference>
<dbReference type="InterPro" id="IPR011583">
    <property type="entry name" value="Chitinase_II/V-like_cat"/>
</dbReference>
<protein>
    <recommendedName>
        <fullName evidence="2">chitinase</fullName>
        <ecNumber evidence="2">3.2.1.14</ecNumber>
    </recommendedName>
</protein>
<dbReference type="InterPro" id="IPR038081">
    <property type="entry name" value="CalX-like_sf"/>
</dbReference>
<dbReference type="RefSeq" id="WP_007185172.1">
    <property type="nucleotide sequence ID" value="NZ_AKGD01000001.1"/>
</dbReference>
<feature type="domain" description="GH18" evidence="9">
    <location>
        <begin position="267"/>
        <end position="622"/>
    </location>
</feature>